<keyword evidence="6" id="KW-1185">Reference proteome</keyword>
<dbReference type="PANTHER" id="PTHR19848">
    <property type="entry name" value="WD40 REPEAT PROTEIN"/>
    <property type="match status" value="1"/>
</dbReference>
<evidence type="ECO:0000313" key="5">
    <source>
        <dbReference type="EMBL" id="KIJ09595.1"/>
    </source>
</evidence>
<dbReference type="OrthoDB" id="3203311at2759"/>
<dbReference type="Proteomes" id="UP000053647">
    <property type="component" value="Unassembled WGS sequence"/>
</dbReference>
<feature type="repeat" description="WD" evidence="3">
    <location>
        <begin position="103"/>
        <end position="144"/>
    </location>
</feature>
<reference evidence="5 6" key="1">
    <citation type="submission" date="2014-06" db="EMBL/GenBank/DDBJ databases">
        <authorList>
            <consortium name="DOE Joint Genome Institute"/>
            <person name="Kuo A."/>
            <person name="Kohler A."/>
            <person name="Nagy L.G."/>
            <person name="Floudas D."/>
            <person name="Copeland A."/>
            <person name="Barry K.W."/>
            <person name="Cichocki N."/>
            <person name="Veneault-Fourrey C."/>
            <person name="LaButti K."/>
            <person name="Lindquist E.A."/>
            <person name="Lipzen A."/>
            <person name="Lundell T."/>
            <person name="Morin E."/>
            <person name="Murat C."/>
            <person name="Sun H."/>
            <person name="Tunlid A."/>
            <person name="Henrissat B."/>
            <person name="Grigoriev I.V."/>
            <person name="Hibbett D.S."/>
            <person name="Martin F."/>
            <person name="Nordberg H.P."/>
            <person name="Cantor M.N."/>
            <person name="Hua S.X."/>
        </authorList>
    </citation>
    <scope>NUCLEOTIDE SEQUENCE [LARGE SCALE GENOMIC DNA]</scope>
    <source>
        <strain evidence="5 6">ATCC 200175</strain>
    </source>
</reference>
<dbReference type="Gene3D" id="2.130.10.10">
    <property type="entry name" value="YVTN repeat-like/Quinoprotein amine dehydrogenase"/>
    <property type="match status" value="2"/>
</dbReference>
<evidence type="ECO:0000259" key="4">
    <source>
        <dbReference type="PROSITE" id="PS50011"/>
    </source>
</evidence>
<dbReference type="HOGENOM" id="CLU_000288_7_18_1"/>
<reference evidence="6" key="2">
    <citation type="submission" date="2015-01" db="EMBL/GenBank/DDBJ databases">
        <title>Evolutionary Origins and Diversification of the Mycorrhizal Mutualists.</title>
        <authorList>
            <consortium name="DOE Joint Genome Institute"/>
            <consortium name="Mycorrhizal Genomics Consortium"/>
            <person name="Kohler A."/>
            <person name="Kuo A."/>
            <person name="Nagy L.G."/>
            <person name="Floudas D."/>
            <person name="Copeland A."/>
            <person name="Barry K.W."/>
            <person name="Cichocki N."/>
            <person name="Veneault-Fourrey C."/>
            <person name="LaButti K."/>
            <person name="Lindquist E.A."/>
            <person name="Lipzen A."/>
            <person name="Lundell T."/>
            <person name="Morin E."/>
            <person name="Murat C."/>
            <person name="Riley R."/>
            <person name="Ohm R."/>
            <person name="Sun H."/>
            <person name="Tunlid A."/>
            <person name="Henrissat B."/>
            <person name="Grigoriev I.V."/>
            <person name="Hibbett D.S."/>
            <person name="Martin F."/>
        </authorList>
    </citation>
    <scope>NUCLEOTIDE SEQUENCE [LARGE SCALE GENOMIC DNA]</scope>
    <source>
        <strain evidence="6">ATCC 200175</strain>
    </source>
</reference>
<keyword evidence="2" id="KW-0677">Repeat</keyword>
<dbReference type="PROSITE" id="PS50082">
    <property type="entry name" value="WD_REPEATS_2"/>
    <property type="match status" value="5"/>
</dbReference>
<dbReference type="InterPro" id="IPR036322">
    <property type="entry name" value="WD40_repeat_dom_sf"/>
</dbReference>
<proteinExistence type="predicted"/>
<dbReference type="InterPro" id="IPR001680">
    <property type="entry name" value="WD40_rpt"/>
</dbReference>
<feature type="repeat" description="WD" evidence="3">
    <location>
        <begin position="61"/>
        <end position="102"/>
    </location>
</feature>
<dbReference type="SUPFAM" id="SSF50978">
    <property type="entry name" value="WD40 repeat-like"/>
    <property type="match status" value="1"/>
</dbReference>
<dbReference type="PRINTS" id="PR00320">
    <property type="entry name" value="GPROTEINBRPT"/>
</dbReference>
<dbReference type="Gene3D" id="1.10.510.10">
    <property type="entry name" value="Transferase(Phosphotransferase) domain 1"/>
    <property type="match status" value="1"/>
</dbReference>
<dbReference type="SUPFAM" id="SSF56112">
    <property type="entry name" value="Protein kinase-like (PK-like)"/>
    <property type="match status" value="1"/>
</dbReference>
<dbReference type="PROSITE" id="PS00678">
    <property type="entry name" value="WD_REPEATS_1"/>
    <property type="match status" value="3"/>
</dbReference>
<dbReference type="GO" id="GO:0005524">
    <property type="term" value="F:ATP binding"/>
    <property type="evidence" value="ECO:0007669"/>
    <property type="project" value="InterPro"/>
</dbReference>
<evidence type="ECO:0000256" key="1">
    <source>
        <dbReference type="ARBA" id="ARBA00022574"/>
    </source>
</evidence>
<organism evidence="5 6">
    <name type="scientific">Paxillus involutus ATCC 200175</name>
    <dbReference type="NCBI Taxonomy" id="664439"/>
    <lineage>
        <taxon>Eukaryota</taxon>
        <taxon>Fungi</taxon>
        <taxon>Dikarya</taxon>
        <taxon>Basidiomycota</taxon>
        <taxon>Agaricomycotina</taxon>
        <taxon>Agaricomycetes</taxon>
        <taxon>Agaricomycetidae</taxon>
        <taxon>Boletales</taxon>
        <taxon>Paxilineae</taxon>
        <taxon>Paxillaceae</taxon>
        <taxon>Paxillus</taxon>
    </lineage>
</organism>
<dbReference type="InterPro" id="IPR000719">
    <property type="entry name" value="Prot_kinase_dom"/>
</dbReference>
<dbReference type="PROSITE" id="PS50011">
    <property type="entry name" value="PROTEIN_KINASE_DOM"/>
    <property type="match status" value="1"/>
</dbReference>
<dbReference type="GO" id="GO:0004672">
    <property type="term" value="F:protein kinase activity"/>
    <property type="evidence" value="ECO:0007669"/>
    <property type="project" value="InterPro"/>
</dbReference>
<sequence length="614" mass="67736">MSNSSQKSSDLTEKPLTTMSGHEDIIFEIAYLPAGKRVVSCSEDRAVRIWDVEKGEQEGTSMVHEGGVYALAVTKDGKRILSGGSDDRISVWDVETHGRIEEWASHTNAVYCIALSPDDRLAASGGGDGKIVIREMKRSGKIKHSIDGDNLFSLCFSPNGKKLACGSHVIQVYDVDVANSSSVQSLFSASEDGSIRCWNSETGKSIGKPWTGHTDYVGSFSLSPDGTKLASTSRDKTVRFWDVQSGDPIGPPLQHHEDTKFPVAFLSSGEFVACGGARDHDISIWCAPWWDESRKQVDTAWDLNDIRSNFVHNLTGYVVRECEDPITLGSFGDIYRAKLSLDGSSIDVAVKAIRTHSADDNDYSKKNKRVRRELKTWANLEHVNILPLFGTTMGFGRFPAMVCPWLENGTLSSYLERRHDILRPMERLALLGDAAAGLEYLHSHSIVHGDISGSNVLIDSNGRACISDFGLSMVLTDLEGSLYATSRHGAGTLRWAAPELLDLQVLEDEANPPHVLPTPQSDAYSFGRIMLQVLTGKVPYHYYSREARVRDAISKGIIPMQPDPPVVTAGQWAFMQRCWMPVGVGEPRPRADKIVEFVKQELVEIEKAALRRRA</sequence>
<dbReference type="EMBL" id="KN819448">
    <property type="protein sequence ID" value="KIJ09595.1"/>
    <property type="molecule type" value="Genomic_DNA"/>
</dbReference>
<dbReference type="SMART" id="SM00320">
    <property type="entry name" value="WD40"/>
    <property type="match status" value="6"/>
</dbReference>
<dbReference type="PANTHER" id="PTHR19848:SF8">
    <property type="entry name" value="F-BOX AND WD REPEAT DOMAIN CONTAINING 7"/>
    <property type="match status" value="1"/>
</dbReference>
<feature type="repeat" description="WD" evidence="3">
    <location>
        <begin position="210"/>
        <end position="251"/>
    </location>
</feature>
<dbReference type="AlphaFoldDB" id="A0A0C9T1M3"/>
<dbReference type="InterPro" id="IPR001245">
    <property type="entry name" value="Ser-Thr/Tyr_kinase_cat_dom"/>
</dbReference>
<gene>
    <name evidence="5" type="ORF">PAXINDRAFT_102217</name>
</gene>
<evidence type="ECO:0000256" key="2">
    <source>
        <dbReference type="ARBA" id="ARBA00022737"/>
    </source>
</evidence>
<feature type="repeat" description="WD" evidence="3">
    <location>
        <begin position="19"/>
        <end position="60"/>
    </location>
</feature>
<dbReference type="Pfam" id="PF00400">
    <property type="entry name" value="WD40"/>
    <property type="match status" value="6"/>
</dbReference>
<dbReference type="Pfam" id="PF07714">
    <property type="entry name" value="PK_Tyr_Ser-Thr"/>
    <property type="match status" value="1"/>
</dbReference>
<protein>
    <recommendedName>
        <fullName evidence="4">Protein kinase domain-containing protein</fullName>
    </recommendedName>
</protein>
<dbReference type="PROSITE" id="PS00109">
    <property type="entry name" value="PROTEIN_KINASE_TYR"/>
    <property type="match status" value="1"/>
</dbReference>
<name>A0A0C9T1M3_PAXIN</name>
<accession>A0A0C9T1M3</accession>
<dbReference type="CDD" id="cd00200">
    <property type="entry name" value="WD40"/>
    <property type="match status" value="1"/>
</dbReference>
<dbReference type="InterPro" id="IPR020472">
    <property type="entry name" value="WD40_PAC1"/>
</dbReference>
<dbReference type="InterPro" id="IPR019775">
    <property type="entry name" value="WD40_repeat_CS"/>
</dbReference>
<dbReference type="PROSITE" id="PS50294">
    <property type="entry name" value="WD_REPEATS_REGION"/>
    <property type="match status" value="3"/>
</dbReference>
<feature type="repeat" description="WD" evidence="3">
    <location>
        <begin position="186"/>
        <end position="208"/>
    </location>
</feature>
<dbReference type="InterPro" id="IPR015943">
    <property type="entry name" value="WD40/YVTN_repeat-like_dom_sf"/>
</dbReference>
<dbReference type="InterPro" id="IPR008266">
    <property type="entry name" value="Tyr_kinase_AS"/>
</dbReference>
<dbReference type="InterPro" id="IPR011009">
    <property type="entry name" value="Kinase-like_dom_sf"/>
</dbReference>
<keyword evidence="1 3" id="KW-0853">WD repeat</keyword>
<evidence type="ECO:0000313" key="6">
    <source>
        <dbReference type="Proteomes" id="UP000053647"/>
    </source>
</evidence>
<feature type="domain" description="Protein kinase" evidence="4">
    <location>
        <begin position="320"/>
        <end position="603"/>
    </location>
</feature>
<evidence type="ECO:0000256" key="3">
    <source>
        <dbReference type="PROSITE-ProRule" id="PRU00221"/>
    </source>
</evidence>